<dbReference type="SUPFAM" id="SSF51338">
    <property type="entry name" value="Composite domain of metallo-dependent hydrolases"/>
    <property type="match status" value="1"/>
</dbReference>
<organism evidence="2 3">
    <name type="scientific">Adiantum capillus-veneris</name>
    <name type="common">Maidenhair fern</name>
    <dbReference type="NCBI Taxonomy" id="13818"/>
    <lineage>
        <taxon>Eukaryota</taxon>
        <taxon>Viridiplantae</taxon>
        <taxon>Streptophyta</taxon>
        <taxon>Embryophyta</taxon>
        <taxon>Tracheophyta</taxon>
        <taxon>Polypodiopsida</taxon>
        <taxon>Polypodiidae</taxon>
        <taxon>Polypodiales</taxon>
        <taxon>Pteridineae</taxon>
        <taxon>Pteridaceae</taxon>
        <taxon>Vittarioideae</taxon>
        <taxon>Adiantum</taxon>
    </lineage>
</organism>
<protein>
    <recommendedName>
        <fullName evidence="1">Amidohydrolase-related domain-containing protein</fullName>
    </recommendedName>
</protein>
<reference evidence="2" key="1">
    <citation type="submission" date="2021-01" db="EMBL/GenBank/DDBJ databases">
        <title>Adiantum capillus-veneris genome.</title>
        <authorList>
            <person name="Fang Y."/>
            <person name="Liao Q."/>
        </authorList>
    </citation>
    <scope>NUCLEOTIDE SEQUENCE</scope>
    <source>
        <strain evidence="2">H3</strain>
        <tissue evidence="2">Leaf</tissue>
    </source>
</reference>
<comment type="caution">
    <text evidence="2">The sequence shown here is derived from an EMBL/GenBank/DDBJ whole genome shotgun (WGS) entry which is preliminary data.</text>
</comment>
<dbReference type="Proteomes" id="UP000886520">
    <property type="component" value="Chromosome 2"/>
</dbReference>
<dbReference type="Gene3D" id="3.20.20.140">
    <property type="entry name" value="Metal-dependent hydrolases"/>
    <property type="match status" value="1"/>
</dbReference>
<dbReference type="Pfam" id="PF01979">
    <property type="entry name" value="Amidohydro_1"/>
    <property type="match status" value="1"/>
</dbReference>
<dbReference type="AlphaFoldDB" id="A0A9D4ZNK7"/>
<dbReference type="InterPro" id="IPR032466">
    <property type="entry name" value="Metal_Hydrolase"/>
</dbReference>
<dbReference type="CDD" id="cd01299">
    <property type="entry name" value="Met_dep_hydrolase_A"/>
    <property type="match status" value="1"/>
</dbReference>
<feature type="domain" description="Amidohydrolase-related" evidence="1">
    <location>
        <begin position="76"/>
        <end position="384"/>
    </location>
</feature>
<evidence type="ECO:0000313" key="3">
    <source>
        <dbReference type="Proteomes" id="UP000886520"/>
    </source>
</evidence>
<dbReference type="InterPro" id="IPR011059">
    <property type="entry name" value="Metal-dep_hydrolase_composite"/>
</dbReference>
<evidence type="ECO:0000259" key="1">
    <source>
        <dbReference type="Pfam" id="PF01979"/>
    </source>
</evidence>
<dbReference type="OrthoDB" id="1887462at2759"/>
<dbReference type="SUPFAM" id="SSF51556">
    <property type="entry name" value="Metallo-dependent hydrolases"/>
    <property type="match status" value="1"/>
</dbReference>
<accession>A0A9D4ZNK7</accession>
<dbReference type="InterPro" id="IPR057744">
    <property type="entry name" value="OTAase-like"/>
</dbReference>
<dbReference type="PANTHER" id="PTHR43135:SF3">
    <property type="entry name" value="ALPHA-D-RIBOSE 1-METHYLPHOSPHONATE 5-TRIPHOSPHATE DIPHOSPHATASE"/>
    <property type="match status" value="1"/>
</dbReference>
<keyword evidence="3" id="KW-1185">Reference proteome</keyword>
<dbReference type="Gene3D" id="2.30.40.10">
    <property type="entry name" value="Urease, subunit C, domain 1"/>
    <property type="match status" value="1"/>
</dbReference>
<proteinExistence type="predicted"/>
<dbReference type="EMBL" id="JABFUD020000003">
    <property type="protein sequence ID" value="KAI5082208.1"/>
    <property type="molecule type" value="Genomic_DNA"/>
</dbReference>
<sequence>MASSVAQNKSNLVVNGTGTGDGGLLLCNCSVVQLGEPGSQPVVNKGVHILIRNKVIEYMGPTPVIPPQVIDIGGRYVLPGLCDAHVHVTAVTADLHELTQIPPSLVFARATEVLRKMLLRGFTTVRDVGGCDWGLAKAVEEGSIPGPRILFSGAALSQTGGHGDFRLPSEDQLCGCSCSRSSVNLGRVCDGVPEVRKAARDELRKGASQLKIMASGGVASPTDHVKNLQFSAEEISAVVEEAKNVGAYVCAHAYTAASVKRALELGIRSIEHGNFVDNECLDLMRSKGAFLVPTLVTYDCICRHGEAAGMPKAIVNKVADLLECGIEALASAEETGVNICFGTDLLGSMHDHQLEEFKLRSKVLSAASILRSATSTCAKLFCMEDPNNMTMIVKEGEIVSSKTLIPRVLDTGCIIKQFEGS</sequence>
<dbReference type="PANTHER" id="PTHR43135">
    <property type="entry name" value="ALPHA-D-RIBOSE 1-METHYLPHOSPHONATE 5-TRIPHOSPHATE DIPHOSPHATASE"/>
    <property type="match status" value="1"/>
</dbReference>
<dbReference type="GO" id="GO:0016810">
    <property type="term" value="F:hydrolase activity, acting on carbon-nitrogen (but not peptide) bonds"/>
    <property type="evidence" value="ECO:0007669"/>
    <property type="project" value="InterPro"/>
</dbReference>
<evidence type="ECO:0000313" key="2">
    <source>
        <dbReference type="EMBL" id="KAI5082208.1"/>
    </source>
</evidence>
<gene>
    <name evidence="2" type="ORF">GOP47_0001951</name>
</gene>
<name>A0A9D4ZNK7_ADICA</name>
<dbReference type="InterPro" id="IPR051781">
    <property type="entry name" value="Metallo-dep_Hydrolase"/>
</dbReference>
<dbReference type="InterPro" id="IPR006680">
    <property type="entry name" value="Amidohydro-rel"/>
</dbReference>